<dbReference type="KEGG" id="ddi:DDB_G0274999"/>
<evidence type="ECO:0000313" key="2">
    <source>
        <dbReference type="Proteomes" id="UP000002195"/>
    </source>
</evidence>
<comment type="caution">
    <text evidence="1">The sequence shown here is derived from an EMBL/GenBank/DDBJ whole genome shotgun (WGS) entry which is preliminary data.</text>
</comment>
<proteinExistence type="predicted"/>
<dbReference type="EMBL" id="AAFI02000012">
    <property type="protein sequence ID" value="EAL70392.1"/>
    <property type="molecule type" value="Genomic_DNA"/>
</dbReference>
<name>Q554N0_DICDI</name>
<dbReference type="AlphaFoldDB" id="Q554N0"/>
<keyword evidence="2" id="KW-1185">Reference proteome</keyword>
<dbReference type="GeneID" id="8619721"/>
<reference evidence="1 2" key="1">
    <citation type="journal article" date="2005" name="Nature">
        <title>The genome of the social amoeba Dictyostelium discoideum.</title>
        <authorList>
            <consortium name="The Dictyostelium discoideum Sequencing Consortium"/>
            <person name="Eichinger L."/>
            <person name="Pachebat J.A."/>
            <person name="Glockner G."/>
            <person name="Rajandream M.A."/>
            <person name="Sucgang R."/>
            <person name="Berriman M."/>
            <person name="Song J."/>
            <person name="Olsen R."/>
            <person name="Szafranski K."/>
            <person name="Xu Q."/>
            <person name="Tunggal B."/>
            <person name="Kummerfeld S."/>
            <person name="Madera M."/>
            <person name="Konfortov B.A."/>
            <person name="Rivero F."/>
            <person name="Bankier A.T."/>
            <person name="Lehmann R."/>
            <person name="Hamlin N."/>
            <person name="Davies R."/>
            <person name="Gaudet P."/>
            <person name="Fey P."/>
            <person name="Pilcher K."/>
            <person name="Chen G."/>
            <person name="Saunders D."/>
            <person name="Sodergren E."/>
            <person name="Davis P."/>
            <person name="Kerhornou A."/>
            <person name="Nie X."/>
            <person name="Hall N."/>
            <person name="Anjard C."/>
            <person name="Hemphill L."/>
            <person name="Bason N."/>
            <person name="Farbrother P."/>
            <person name="Desany B."/>
            <person name="Just E."/>
            <person name="Morio T."/>
            <person name="Rost R."/>
            <person name="Churcher C."/>
            <person name="Cooper J."/>
            <person name="Haydock S."/>
            <person name="van Driessche N."/>
            <person name="Cronin A."/>
            <person name="Goodhead I."/>
            <person name="Muzny D."/>
            <person name="Mourier T."/>
            <person name="Pain A."/>
            <person name="Lu M."/>
            <person name="Harper D."/>
            <person name="Lindsay R."/>
            <person name="Hauser H."/>
            <person name="James K."/>
            <person name="Quiles M."/>
            <person name="Madan Babu M."/>
            <person name="Saito T."/>
            <person name="Buchrieser C."/>
            <person name="Wardroper A."/>
            <person name="Felder M."/>
            <person name="Thangavelu M."/>
            <person name="Johnson D."/>
            <person name="Knights A."/>
            <person name="Loulseged H."/>
            <person name="Mungall K."/>
            <person name="Oliver K."/>
            <person name="Price C."/>
            <person name="Quail M.A."/>
            <person name="Urushihara H."/>
            <person name="Hernandez J."/>
            <person name="Rabbinowitsch E."/>
            <person name="Steffen D."/>
            <person name="Sanders M."/>
            <person name="Ma J."/>
            <person name="Kohara Y."/>
            <person name="Sharp S."/>
            <person name="Simmonds M."/>
            <person name="Spiegler S."/>
            <person name="Tivey A."/>
            <person name="Sugano S."/>
            <person name="White B."/>
            <person name="Walker D."/>
            <person name="Woodward J."/>
            <person name="Winckler T."/>
            <person name="Tanaka Y."/>
            <person name="Shaulsky G."/>
            <person name="Schleicher M."/>
            <person name="Weinstock G."/>
            <person name="Rosenthal A."/>
            <person name="Cox E.C."/>
            <person name="Chisholm R.L."/>
            <person name="Gibbs R."/>
            <person name="Loomis W.F."/>
            <person name="Platzer M."/>
            <person name="Kay R.R."/>
            <person name="Williams J."/>
            <person name="Dear P.H."/>
            <person name="Noegel A.A."/>
            <person name="Barrell B."/>
            <person name="Kuspa A."/>
        </authorList>
    </citation>
    <scope>NUCLEOTIDE SEQUENCE [LARGE SCALE GENOMIC DNA]</scope>
    <source>
        <strain evidence="1 2">AX4</strain>
    </source>
</reference>
<gene>
    <name evidence="1" type="ORF">DDB_G0274999</name>
</gene>
<protein>
    <submittedName>
        <fullName evidence="1">Uncharacterized protein</fullName>
    </submittedName>
</protein>
<dbReference type="PaxDb" id="44689-DDB0217590"/>
<dbReference type="VEuPathDB" id="AmoebaDB:DDB_G0274999"/>
<organism evidence="1 2">
    <name type="scientific">Dictyostelium discoideum</name>
    <name type="common">Social amoeba</name>
    <dbReference type="NCBI Taxonomy" id="44689"/>
    <lineage>
        <taxon>Eukaryota</taxon>
        <taxon>Amoebozoa</taxon>
        <taxon>Evosea</taxon>
        <taxon>Eumycetozoa</taxon>
        <taxon>Dictyostelia</taxon>
        <taxon>Dictyosteliales</taxon>
        <taxon>Dictyosteliaceae</taxon>
        <taxon>Dictyostelium</taxon>
    </lineage>
</organism>
<dbReference type="Proteomes" id="UP000002195">
    <property type="component" value="Unassembled WGS sequence"/>
</dbReference>
<dbReference type="HOGENOM" id="CLU_2351053_0_0_1"/>
<dbReference type="RefSeq" id="XP_644293.1">
    <property type="nucleotide sequence ID" value="XM_639201.1"/>
</dbReference>
<evidence type="ECO:0000313" key="1">
    <source>
        <dbReference type="EMBL" id="EAL70392.1"/>
    </source>
</evidence>
<dbReference type="InParanoid" id="Q554N0"/>
<sequence>MPNFFCIYREFGIYSFKKIYNHHHHPHTTHTPPPIYIQETLSYLYIENSNDIYPNLTLKKKKIIQSNQFLFLKIKKQLQKNIIKTIEIYNNNNNNFC</sequence>
<accession>Q554N0</accession>